<gene>
    <name evidence="11" type="ORF">DL764_003596</name>
</gene>
<dbReference type="InterPro" id="IPR001019">
    <property type="entry name" value="Gprotein_alpha_su"/>
</dbReference>
<organism evidence="11 12">
    <name type="scientific">Monosporascus ibericus</name>
    <dbReference type="NCBI Taxonomy" id="155417"/>
    <lineage>
        <taxon>Eukaryota</taxon>
        <taxon>Fungi</taxon>
        <taxon>Dikarya</taxon>
        <taxon>Ascomycota</taxon>
        <taxon>Pezizomycotina</taxon>
        <taxon>Sordariomycetes</taxon>
        <taxon>Xylariomycetidae</taxon>
        <taxon>Xylariales</taxon>
        <taxon>Xylariales incertae sedis</taxon>
        <taxon>Monosporascus</taxon>
    </lineage>
</organism>
<feature type="compositionally biased region" description="Low complexity" evidence="10">
    <location>
        <begin position="240"/>
        <end position="249"/>
    </location>
</feature>
<dbReference type="GO" id="GO:0005834">
    <property type="term" value="C:heterotrimeric G-protein complex"/>
    <property type="evidence" value="ECO:0007669"/>
    <property type="project" value="TreeGrafter"/>
</dbReference>
<reference evidence="11 12" key="1">
    <citation type="submission" date="2018-06" db="EMBL/GenBank/DDBJ databases">
        <title>Complete Genomes of Monosporascus.</title>
        <authorList>
            <person name="Robinson A.J."/>
            <person name="Natvig D.O."/>
        </authorList>
    </citation>
    <scope>NUCLEOTIDE SEQUENCE [LARGE SCALE GENOMIC DNA]</scope>
    <source>
        <strain evidence="11 12">CBS 110550</strain>
    </source>
</reference>
<keyword evidence="1" id="KW-0519">Myristate</keyword>
<dbReference type="PANTHER" id="PTHR10218">
    <property type="entry name" value="GTP-BINDING PROTEIN ALPHA SUBUNIT"/>
    <property type="match status" value="1"/>
</dbReference>
<dbReference type="GO" id="GO:0007189">
    <property type="term" value="P:adenylate cyclase-activating G protein-coupled receptor signaling pathway"/>
    <property type="evidence" value="ECO:0007669"/>
    <property type="project" value="TreeGrafter"/>
</dbReference>
<evidence type="ECO:0000256" key="2">
    <source>
        <dbReference type="ARBA" id="ARBA00022723"/>
    </source>
</evidence>
<keyword evidence="3 9" id="KW-0547">Nucleotide-binding</keyword>
<keyword evidence="8" id="KW-0449">Lipoprotein</keyword>
<dbReference type="SMART" id="SM00275">
    <property type="entry name" value="G_alpha"/>
    <property type="match status" value="1"/>
</dbReference>
<dbReference type="GO" id="GO:0031683">
    <property type="term" value="F:G-protein beta/gamma-subunit complex binding"/>
    <property type="evidence" value="ECO:0007669"/>
    <property type="project" value="InterPro"/>
</dbReference>
<dbReference type="GO" id="GO:0032502">
    <property type="term" value="P:developmental process"/>
    <property type="evidence" value="ECO:0007669"/>
    <property type="project" value="UniProtKB-ARBA"/>
</dbReference>
<dbReference type="GO" id="GO:0005737">
    <property type="term" value="C:cytoplasm"/>
    <property type="evidence" value="ECO:0007669"/>
    <property type="project" value="TreeGrafter"/>
</dbReference>
<dbReference type="Gene3D" id="1.10.400.10">
    <property type="entry name" value="GI Alpha 1, domain 2-like"/>
    <property type="match status" value="1"/>
</dbReference>
<feature type="binding site" evidence="9">
    <location>
        <begin position="549"/>
        <end position="552"/>
    </location>
    <ligand>
        <name>GTP</name>
        <dbReference type="ChEBI" id="CHEBI:37565"/>
    </ligand>
</feature>
<dbReference type="Gene3D" id="3.40.50.300">
    <property type="entry name" value="P-loop containing nucleotide triphosphate hydrolases"/>
    <property type="match status" value="1"/>
</dbReference>
<keyword evidence="5 9" id="KW-0342">GTP-binding</keyword>
<keyword evidence="7" id="KW-0807">Transducer</keyword>
<evidence type="ECO:0000256" key="6">
    <source>
        <dbReference type="ARBA" id="ARBA00023139"/>
    </source>
</evidence>
<feature type="region of interest" description="Disordered" evidence="10">
    <location>
        <begin position="226"/>
        <end position="253"/>
    </location>
</feature>
<protein>
    <submittedName>
        <fullName evidence="11">Uncharacterized protein</fullName>
    </submittedName>
</protein>
<name>A0A4Q4TGL4_9PEZI</name>
<dbReference type="FunFam" id="1.10.400.10:FF:000007">
    <property type="entry name" value="Guanine nucleotide-binding protein subunit alpha"/>
    <property type="match status" value="1"/>
</dbReference>
<evidence type="ECO:0000256" key="3">
    <source>
        <dbReference type="ARBA" id="ARBA00022741"/>
    </source>
</evidence>
<dbReference type="GO" id="GO:0046872">
    <property type="term" value="F:metal ion binding"/>
    <property type="evidence" value="ECO:0007669"/>
    <property type="project" value="UniProtKB-KW"/>
</dbReference>
<evidence type="ECO:0000313" key="11">
    <source>
        <dbReference type="EMBL" id="RYP05738.1"/>
    </source>
</evidence>
<accession>A0A4Q4TGL4</accession>
<evidence type="ECO:0000256" key="8">
    <source>
        <dbReference type="ARBA" id="ARBA00023288"/>
    </source>
</evidence>
<dbReference type="PRINTS" id="PR00318">
    <property type="entry name" value="GPROTEINA"/>
</dbReference>
<dbReference type="FunFam" id="3.40.50.300:FF:000692">
    <property type="entry name" value="Guanine nucleotide-binding protein subunit alpha"/>
    <property type="match status" value="1"/>
</dbReference>
<evidence type="ECO:0000256" key="5">
    <source>
        <dbReference type="ARBA" id="ARBA00023134"/>
    </source>
</evidence>
<proteinExistence type="predicted"/>
<dbReference type="GO" id="GO:0005525">
    <property type="term" value="F:GTP binding"/>
    <property type="evidence" value="ECO:0007669"/>
    <property type="project" value="UniProtKB-KW"/>
</dbReference>
<evidence type="ECO:0000256" key="7">
    <source>
        <dbReference type="ARBA" id="ARBA00023224"/>
    </source>
</evidence>
<dbReference type="GO" id="GO:0001664">
    <property type="term" value="F:G protein-coupled receptor binding"/>
    <property type="evidence" value="ECO:0007669"/>
    <property type="project" value="TreeGrafter"/>
</dbReference>
<keyword evidence="4" id="KW-0460">Magnesium</keyword>
<dbReference type="SUPFAM" id="SSF52540">
    <property type="entry name" value="P-loop containing nucleoside triphosphate hydrolases"/>
    <property type="match status" value="1"/>
</dbReference>
<sequence length="696" mass="78878">MAEVIAAIGTAGALANIIDVVGKTIVTLNDLRNAWNEAELTLLCLESELGALRTAFARIQDWVDTDDADLHHLLVMDLGRSMTCCRLLMSKIDGEMLKLQHHPDDNLPFPSKTRLVFGKKGIEKLESLIQRQTSSLTLLLTVCNCKTMSEQKMLLEKPKTRKVFRKIEHDTESMIVHRDKNSILSHCTDNVSKLSMVFDFDQELFISRVYGRVLRASLKGAIRREQAADRSSDPNLDVLSASENSQSSSAPGLYRDHSTLLVRRAGAQSGRRTKVRVRMFEGRTARREAEAKERSQAIDRSIFEDWNKLRRETKVLLLGTASSGKDEILNQIRNTHLGGSSEYNLELCRPTIYRNVLSCAKTVVQAMEKFHICPELDANKEYCEYLRNYQLVSNPNERLDAKVGEAIASLWEDPCIQKLVEHRNKSYLTETATYFFNEIHRIAAPDYLPNEMDVLRARPRPSGIQDVRFETGQMSIHLIDVGERIPELKKWINCFENVITIIVVVNLAGYDQVPVKGSSPTQLVESLMLFESIVNSRWFRRTSIVLPLNKVDLFKQKLPRSPLADYFPDFLGGKDVNKAAKYIVRRFEQSVHDFWDNDEETQSASIPSQVLLNIRSANGFKRISSVLERVGFSGGLAYREAVEHCIKCDLQCDNESLDDEEFRDAVYYHVVAPLHDAGQTTTAPLTAGRGYFARTA</sequence>
<dbReference type="SUPFAM" id="SSF47895">
    <property type="entry name" value="Transducin (alpha subunit), insertion domain"/>
    <property type="match status" value="1"/>
</dbReference>
<keyword evidence="2" id="KW-0479">Metal-binding</keyword>
<dbReference type="Proteomes" id="UP000293360">
    <property type="component" value="Unassembled WGS sequence"/>
</dbReference>
<dbReference type="AlphaFoldDB" id="A0A4Q4TGL4"/>
<comment type="caution">
    <text evidence="11">The sequence shown here is derived from an EMBL/GenBank/DDBJ whole genome shotgun (WGS) entry which is preliminary data.</text>
</comment>
<dbReference type="CDD" id="cd00066">
    <property type="entry name" value="G-alpha"/>
    <property type="match status" value="1"/>
</dbReference>
<evidence type="ECO:0000256" key="10">
    <source>
        <dbReference type="SAM" id="MobiDB-lite"/>
    </source>
</evidence>
<dbReference type="GO" id="GO:0003924">
    <property type="term" value="F:GTPase activity"/>
    <property type="evidence" value="ECO:0007669"/>
    <property type="project" value="InterPro"/>
</dbReference>
<evidence type="ECO:0000256" key="9">
    <source>
        <dbReference type="PIRSR" id="PIRSR601019-1"/>
    </source>
</evidence>
<dbReference type="PROSITE" id="PS51882">
    <property type="entry name" value="G_ALPHA"/>
    <property type="match status" value="1"/>
</dbReference>
<dbReference type="EMBL" id="QJNU01000158">
    <property type="protein sequence ID" value="RYP05738.1"/>
    <property type="molecule type" value="Genomic_DNA"/>
</dbReference>
<dbReference type="OrthoDB" id="5817230at2759"/>
<evidence type="ECO:0000256" key="1">
    <source>
        <dbReference type="ARBA" id="ARBA00022707"/>
    </source>
</evidence>
<dbReference type="InterPro" id="IPR027417">
    <property type="entry name" value="P-loop_NTPase"/>
</dbReference>
<dbReference type="InterPro" id="IPR011025">
    <property type="entry name" value="GproteinA_insert"/>
</dbReference>
<keyword evidence="6" id="KW-0564">Palmitate</keyword>
<evidence type="ECO:0000313" key="12">
    <source>
        <dbReference type="Proteomes" id="UP000293360"/>
    </source>
</evidence>
<dbReference type="Pfam" id="PF00503">
    <property type="entry name" value="G-alpha"/>
    <property type="match status" value="1"/>
</dbReference>
<evidence type="ECO:0000256" key="4">
    <source>
        <dbReference type="ARBA" id="ARBA00022842"/>
    </source>
</evidence>
<dbReference type="STRING" id="155417.A0A4Q4TGL4"/>
<keyword evidence="12" id="KW-1185">Reference proteome</keyword>
<dbReference type="PANTHER" id="PTHR10218:SF369">
    <property type="entry name" value="GUANINE NUCLEOTIDE-BINDING PROTEIN ALPHA-2 SUBUNIT"/>
    <property type="match status" value="1"/>
</dbReference>